<feature type="signal peptide" evidence="1">
    <location>
        <begin position="1"/>
        <end position="25"/>
    </location>
</feature>
<protein>
    <submittedName>
        <fullName evidence="2">Spherulin 4-like cell surface protein, putative</fullName>
    </submittedName>
</protein>
<dbReference type="eggNOG" id="ENOG502S3WN">
    <property type="taxonomic scope" value="Eukaryota"/>
</dbReference>
<dbReference type="GeneID" id="4707248"/>
<sequence length="335" mass="36469">MFLENYSRVLAGVMMCMIFAQQGYSACIPSYGSSKRHNREGYESHAPESTLPASPVIASHLDTNPTPTKGIVPTFTPTTSPDAPKVSGIRATSGDLIIPFYLYPSEGAWTPMIELIKANPDVKFTIIINPDNGPGSTALPDENFLAAVPKLTAHDNALVIGYVRTDKGSRDIAEVKKDIETYAGWASASGDTSFTVHGIFLDEAPSKYHENTVTYFKDLTSHIKEAKGLGPSNYVITNPGAVPDAAYLEIPDSTVIFESPYSEFQQAWSSDVFQSILGQDLSRFASMVYDVPSDVDISTVLTQLRAISSQTYISNLDTYQAFDSAWHKVVSLLSV</sequence>
<accession>A1C8W3</accession>
<dbReference type="KEGG" id="act:ACLA_044700"/>
<dbReference type="OMA" id="AWTPMEE"/>
<dbReference type="RefSeq" id="XP_001275176.1">
    <property type="nucleotide sequence ID" value="XM_001275175.1"/>
</dbReference>
<evidence type="ECO:0000313" key="3">
    <source>
        <dbReference type="Proteomes" id="UP000006701"/>
    </source>
</evidence>
<proteinExistence type="predicted"/>
<reference evidence="2 3" key="1">
    <citation type="journal article" date="2008" name="PLoS Genet.">
        <title>Genomic islands in the pathogenic filamentous fungus Aspergillus fumigatus.</title>
        <authorList>
            <person name="Fedorova N.D."/>
            <person name="Khaldi N."/>
            <person name="Joardar V.S."/>
            <person name="Maiti R."/>
            <person name="Amedeo P."/>
            <person name="Anderson M.J."/>
            <person name="Crabtree J."/>
            <person name="Silva J.C."/>
            <person name="Badger J.H."/>
            <person name="Albarraq A."/>
            <person name="Angiuoli S."/>
            <person name="Bussey H."/>
            <person name="Bowyer P."/>
            <person name="Cotty P.J."/>
            <person name="Dyer P.S."/>
            <person name="Egan A."/>
            <person name="Galens K."/>
            <person name="Fraser-Liggett C.M."/>
            <person name="Haas B.J."/>
            <person name="Inman J.M."/>
            <person name="Kent R."/>
            <person name="Lemieux S."/>
            <person name="Malavazi I."/>
            <person name="Orvis J."/>
            <person name="Roemer T."/>
            <person name="Ronning C.M."/>
            <person name="Sundaram J.P."/>
            <person name="Sutton G."/>
            <person name="Turner G."/>
            <person name="Venter J.C."/>
            <person name="White O.R."/>
            <person name="Whitty B.R."/>
            <person name="Youngman P."/>
            <person name="Wolfe K.H."/>
            <person name="Goldman G.H."/>
            <person name="Wortman J.R."/>
            <person name="Jiang B."/>
            <person name="Denning D.W."/>
            <person name="Nierman W.C."/>
        </authorList>
    </citation>
    <scope>NUCLEOTIDE SEQUENCE [LARGE SCALE GENOMIC DNA]</scope>
    <source>
        <strain evidence="3">ATCC 1007 / CBS 513.65 / DSM 816 / NCTC 3887 / NRRL 1</strain>
    </source>
</reference>
<dbReference type="VEuPathDB" id="FungiDB:ACLA_044700"/>
<evidence type="ECO:0000313" key="2">
    <source>
        <dbReference type="EMBL" id="EAW13750.1"/>
    </source>
</evidence>
<dbReference type="PANTHER" id="PTHR35040">
    <property type="match status" value="1"/>
</dbReference>
<keyword evidence="3" id="KW-1185">Reference proteome</keyword>
<dbReference type="HOGENOM" id="CLU_060605_0_0_1"/>
<dbReference type="Proteomes" id="UP000006701">
    <property type="component" value="Unassembled WGS sequence"/>
</dbReference>
<dbReference type="EMBL" id="DS027046">
    <property type="protein sequence ID" value="EAW13750.1"/>
    <property type="molecule type" value="Genomic_DNA"/>
</dbReference>
<dbReference type="OrthoDB" id="5342184at2759"/>
<dbReference type="Pfam" id="PF12138">
    <property type="entry name" value="Spherulin4"/>
    <property type="match status" value="1"/>
</dbReference>
<evidence type="ECO:0000256" key="1">
    <source>
        <dbReference type="SAM" id="SignalP"/>
    </source>
</evidence>
<dbReference type="InterPro" id="IPR021986">
    <property type="entry name" value="Spherulin4"/>
</dbReference>
<feature type="chain" id="PRO_5002632851" evidence="1">
    <location>
        <begin position="26"/>
        <end position="335"/>
    </location>
</feature>
<keyword evidence="1" id="KW-0732">Signal</keyword>
<organism evidence="2 3">
    <name type="scientific">Aspergillus clavatus (strain ATCC 1007 / CBS 513.65 / DSM 816 / NCTC 3887 / NRRL 1 / QM 1276 / 107)</name>
    <dbReference type="NCBI Taxonomy" id="344612"/>
    <lineage>
        <taxon>Eukaryota</taxon>
        <taxon>Fungi</taxon>
        <taxon>Dikarya</taxon>
        <taxon>Ascomycota</taxon>
        <taxon>Pezizomycotina</taxon>
        <taxon>Eurotiomycetes</taxon>
        <taxon>Eurotiomycetidae</taxon>
        <taxon>Eurotiales</taxon>
        <taxon>Aspergillaceae</taxon>
        <taxon>Aspergillus</taxon>
        <taxon>Aspergillus subgen. Fumigati</taxon>
    </lineage>
</organism>
<dbReference type="PANTHER" id="PTHR35040:SF7">
    <property type="entry name" value="FIBRONECTIN TYPE-III DOMAIN-CONTAINING PROTEIN-RELATED"/>
    <property type="match status" value="1"/>
</dbReference>
<name>A1C8W3_ASPCL</name>
<gene>
    <name evidence="2" type="ORF">ACLA_044700</name>
</gene>
<dbReference type="AlphaFoldDB" id="A1C8W3"/>